<dbReference type="PANTHER" id="PTHR34574:SF12">
    <property type="entry name" value="CALCIUM-BINDING EF HAND FAMILY PROTEIN"/>
    <property type="match status" value="1"/>
</dbReference>
<dbReference type="InterPro" id="IPR002048">
    <property type="entry name" value="EF_hand_dom"/>
</dbReference>
<comment type="caution">
    <text evidence="3">The sequence shown here is derived from an EMBL/GenBank/DDBJ whole genome shotgun (WGS) entry which is preliminary data.</text>
</comment>
<feature type="domain" description="EF-hand" evidence="2">
    <location>
        <begin position="64"/>
        <end position="99"/>
    </location>
</feature>
<evidence type="ECO:0000313" key="4">
    <source>
        <dbReference type="Proteomes" id="UP001567538"/>
    </source>
</evidence>
<dbReference type="Proteomes" id="UP001567538">
    <property type="component" value="Unassembled WGS sequence"/>
</dbReference>
<keyword evidence="1" id="KW-0106">Calcium</keyword>
<gene>
    <name evidence="3" type="ORF">AAHA92_04536</name>
</gene>
<dbReference type="SUPFAM" id="SSF47473">
    <property type="entry name" value="EF-hand"/>
    <property type="match status" value="1"/>
</dbReference>
<dbReference type="AlphaFoldDB" id="A0ABD1HZI4"/>
<dbReference type="Pfam" id="PF13499">
    <property type="entry name" value="EF-hand_7"/>
    <property type="match status" value="1"/>
</dbReference>
<dbReference type="PANTHER" id="PTHR34574">
    <property type="entry name" value="CALCIUM-BINDING EF-HAND FAMILY PROTEIN-RELATED"/>
    <property type="match status" value="1"/>
</dbReference>
<dbReference type="Gene3D" id="1.10.238.10">
    <property type="entry name" value="EF-hand"/>
    <property type="match status" value="1"/>
</dbReference>
<dbReference type="SMART" id="SM00054">
    <property type="entry name" value="EFh"/>
    <property type="match status" value="2"/>
</dbReference>
<accession>A0ABD1HZI4</accession>
<sequence>MSVEFIDGQIVTEFVNDLQAFEKWASEEFRKLDAHGNGVLSRDELQRRSGKLSSTEFELQSPDEIGRLYDVLFSKFDADGSGTIDPQEFMALTREIMLAKARGIGDSPVCIILQGDSLLMRAVQLANG</sequence>
<evidence type="ECO:0000256" key="1">
    <source>
        <dbReference type="ARBA" id="ARBA00022837"/>
    </source>
</evidence>
<reference evidence="3 4" key="1">
    <citation type="submission" date="2024-06" db="EMBL/GenBank/DDBJ databases">
        <title>A chromosome level genome sequence of Diviner's sage (Salvia divinorum).</title>
        <authorList>
            <person name="Ford S.A."/>
            <person name="Ro D.-K."/>
            <person name="Ness R.W."/>
            <person name="Phillips M.A."/>
        </authorList>
    </citation>
    <scope>NUCLEOTIDE SEQUENCE [LARGE SCALE GENOMIC DNA]</scope>
    <source>
        <strain evidence="3">SAF-2024a</strain>
        <tissue evidence="3">Leaf</tissue>
    </source>
</reference>
<dbReference type="InterPro" id="IPR018247">
    <property type="entry name" value="EF_Hand_1_Ca_BS"/>
</dbReference>
<dbReference type="PROSITE" id="PS50222">
    <property type="entry name" value="EF_HAND_2"/>
    <property type="match status" value="1"/>
</dbReference>
<protein>
    <recommendedName>
        <fullName evidence="2">EF-hand domain-containing protein</fullName>
    </recommendedName>
</protein>
<organism evidence="3 4">
    <name type="scientific">Salvia divinorum</name>
    <name type="common">Maria pastora</name>
    <name type="synonym">Diviner's sage</name>
    <dbReference type="NCBI Taxonomy" id="28513"/>
    <lineage>
        <taxon>Eukaryota</taxon>
        <taxon>Viridiplantae</taxon>
        <taxon>Streptophyta</taxon>
        <taxon>Embryophyta</taxon>
        <taxon>Tracheophyta</taxon>
        <taxon>Spermatophyta</taxon>
        <taxon>Magnoliopsida</taxon>
        <taxon>eudicotyledons</taxon>
        <taxon>Gunneridae</taxon>
        <taxon>Pentapetalae</taxon>
        <taxon>asterids</taxon>
        <taxon>lamiids</taxon>
        <taxon>Lamiales</taxon>
        <taxon>Lamiaceae</taxon>
        <taxon>Nepetoideae</taxon>
        <taxon>Mentheae</taxon>
        <taxon>Salviinae</taxon>
        <taxon>Salvia</taxon>
        <taxon>Salvia subgen. Calosphace</taxon>
    </lineage>
</organism>
<evidence type="ECO:0000259" key="2">
    <source>
        <dbReference type="PROSITE" id="PS50222"/>
    </source>
</evidence>
<dbReference type="PROSITE" id="PS00018">
    <property type="entry name" value="EF_HAND_1"/>
    <property type="match status" value="1"/>
</dbReference>
<dbReference type="EMBL" id="JBEAFC010000003">
    <property type="protein sequence ID" value="KAL1561892.1"/>
    <property type="molecule type" value="Genomic_DNA"/>
</dbReference>
<dbReference type="InterPro" id="IPR011992">
    <property type="entry name" value="EF-hand-dom_pair"/>
</dbReference>
<name>A0ABD1HZI4_SALDI</name>
<proteinExistence type="predicted"/>
<keyword evidence="4" id="KW-1185">Reference proteome</keyword>
<evidence type="ECO:0000313" key="3">
    <source>
        <dbReference type="EMBL" id="KAL1561892.1"/>
    </source>
</evidence>